<dbReference type="Gene3D" id="3.10.129.10">
    <property type="entry name" value="Hotdog Thioesterase"/>
    <property type="match status" value="1"/>
</dbReference>
<evidence type="ECO:0000259" key="1">
    <source>
        <dbReference type="Pfam" id="PF22818"/>
    </source>
</evidence>
<feature type="domain" description="ApeI dehydratase-like" evidence="1">
    <location>
        <begin position="13"/>
        <end position="101"/>
    </location>
</feature>
<accession>A0A1I3RQE0</accession>
<dbReference type="InterPro" id="IPR029069">
    <property type="entry name" value="HotDog_dom_sf"/>
</dbReference>
<dbReference type="EMBL" id="FORU01000008">
    <property type="protein sequence ID" value="SFJ47491.1"/>
    <property type="molecule type" value="Genomic_DNA"/>
</dbReference>
<reference evidence="3" key="1">
    <citation type="submission" date="2016-10" db="EMBL/GenBank/DDBJ databases">
        <authorList>
            <person name="Varghese N."/>
            <person name="Submissions S."/>
        </authorList>
    </citation>
    <scope>NUCLEOTIDE SEQUENCE [LARGE SCALE GENOMIC DNA]</scope>
    <source>
        <strain evidence="3">DSM 26542</strain>
    </source>
</reference>
<protein>
    <submittedName>
        <fullName evidence="2">3-hydroxyacyl-[acyl-carrier-protein] dehydratase</fullName>
    </submittedName>
</protein>
<dbReference type="Proteomes" id="UP000243887">
    <property type="component" value="Unassembled WGS sequence"/>
</dbReference>
<dbReference type="STRING" id="1150112.SAMN04487893_10897"/>
<dbReference type="InterPro" id="IPR054545">
    <property type="entry name" value="ApeI-like"/>
</dbReference>
<proteinExistence type="predicted"/>
<dbReference type="SUPFAM" id="SSF54637">
    <property type="entry name" value="Thioesterase/thiol ester dehydrase-isomerase"/>
    <property type="match status" value="1"/>
</dbReference>
<dbReference type="GO" id="GO:0016829">
    <property type="term" value="F:lyase activity"/>
    <property type="evidence" value="ECO:0007669"/>
    <property type="project" value="UniProtKB-KW"/>
</dbReference>
<dbReference type="AlphaFoldDB" id="A0A1I3RQE0"/>
<sequence length="120" mass="13844">MLKEFYSVEQFEKEGDSYSAVILLNENHSIFEGHFPQNPVMPGVCMMQIVKDIVENTFEKQLFMQQVSNVKFMSLINPFDSNSIRLDFTVNELDSTFKVKSSITHKGVTAFKMNSSYLEK</sequence>
<keyword evidence="3" id="KW-1185">Reference proteome</keyword>
<evidence type="ECO:0000313" key="2">
    <source>
        <dbReference type="EMBL" id="SFJ47491.1"/>
    </source>
</evidence>
<organism evidence="2 3">
    <name type="scientific">Myroides guanonis</name>
    <dbReference type="NCBI Taxonomy" id="1150112"/>
    <lineage>
        <taxon>Bacteria</taxon>
        <taxon>Pseudomonadati</taxon>
        <taxon>Bacteroidota</taxon>
        <taxon>Flavobacteriia</taxon>
        <taxon>Flavobacteriales</taxon>
        <taxon>Flavobacteriaceae</taxon>
        <taxon>Myroides</taxon>
    </lineage>
</organism>
<gene>
    <name evidence="2" type="ORF">SAMN04487893_10897</name>
</gene>
<dbReference type="Pfam" id="PF22818">
    <property type="entry name" value="ApeI-like"/>
    <property type="match status" value="1"/>
</dbReference>
<name>A0A1I3RQE0_9FLAO</name>
<evidence type="ECO:0000313" key="3">
    <source>
        <dbReference type="Proteomes" id="UP000243887"/>
    </source>
</evidence>